<dbReference type="AlphaFoldDB" id="A0A2G9TYK2"/>
<keyword evidence="10 11" id="KW-0325">Glycoprotein</keyword>
<comment type="cofactor">
    <cofactor evidence="11">
        <name>Mn(2+)</name>
        <dbReference type="ChEBI" id="CHEBI:29035"/>
    </cofactor>
</comment>
<dbReference type="Pfam" id="PF02709">
    <property type="entry name" value="Glyco_transf_7C"/>
    <property type="match status" value="1"/>
</dbReference>
<dbReference type="InterPro" id="IPR029044">
    <property type="entry name" value="Nucleotide-diphossugar_trans"/>
</dbReference>
<dbReference type="InterPro" id="IPR027995">
    <property type="entry name" value="Galactosyl_T_N"/>
</dbReference>
<comment type="subcellular location">
    <subcellularLocation>
        <location evidence="1 11">Membrane</location>
        <topology evidence="1 11">Single-pass type II membrane protein</topology>
    </subcellularLocation>
</comment>
<dbReference type="InterPro" id="IPR003859">
    <property type="entry name" value="Galactosyl_T"/>
</dbReference>
<evidence type="ECO:0000256" key="1">
    <source>
        <dbReference type="ARBA" id="ARBA00004606"/>
    </source>
</evidence>
<keyword evidence="11" id="KW-0479">Metal-binding</keyword>
<dbReference type="GO" id="GO:0046525">
    <property type="term" value="F:xylosylprotein 4-beta-galactosyltransferase activity"/>
    <property type="evidence" value="ECO:0007669"/>
    <property type="project" value="TreeGrafter"/>
</dbReference>
<feature type="non-terminal residue" evidence="14">
    <location>
        <position position="1"/>
    </location>
</feature>
<dbReference type="GO" id="GO:0005975">
    <property type="term" value="P:carbohydrate metabolic process"/>
    <property type="evidence" value="ECO:0007669"/>
    <property type="project" value="InterPro"/>
</dbReference>
<keyword evidence="15" id="KW-1185">Reference proteome</keyword>
<name>A0A2G9TYK2_TELCI</name>
<evidence type="ECO:0000256" key="8">
    <source>
        <dbReference type="ARBA" id="ARBA00022989"/>
    </source>
</evidence>
<evidence type="ECO:0000313" key="14">
    <source>
        <dbReference type="EMBL" id="PIO63054.1"/>
    </source>
</evidence>
<dbReference type="EMBL" id="KZ351343">
    <property type="protein sequence ID" value="PIO63054.1"/>
    <property type="molecule type" value="Genomic_DNA"/>
</dbReference>
<comment type="function">
    <text evidence="11">Catalyzes the transfer of galactose onto proteins or lipids.</text>
</comment>
<evidence type="ECO:0000256" key="10">
    <source>
        <dbReference type="ARBA" id="ARBA00023180"/>
    </source>
</evidence>
<evidence type="ECO:0000256" key="7">
    <source>
        <dbReference type="ARBA" id="ARBA00022968"/>
    </source>
</evidence>
<comment type="pathway">
    <text evidence="2 11">Protein modification; protein glycosylation.</text>
</comment>
<evidence type="ECO:0000256" key="3">
    <source>
        <dbReference type="ARBA" id="ARBA00005735"/>
    </source>
</evidence>
<proteinExistence type="inferred from homology"/>
<feature type="domain" description="Galactosyltransferase C-terminal" evidence="12">
    <location>
        <begin position="87"/>
        <end position="161"/>
    </location>
</feature>
<evidence type="ECO:0000256" key="2">
    <source>
        <dbReference type="ARBA" id="ARBA00004922"/>
    </source>
</evidence>
<gene>
    <name evidence="14" type="ORF">TELCIR_15367</name>
</gene>
<dbReference type="GO" id="GO:0046872">
    <property type="term" value="F:metal ion binding"/>
    <property type="evidence" value="ECO:0007669"/>
    <property type="project" value="UniProtKB-UniRule"/>
</dbReference>
<evidence type="ECO:0000313" key="15">
    <source>
        <dbReference type="Proteomes" id="UP000230423"/>
    </source>
</evidence>
<dbReference type="PANTHER" id="PTHR19300">
    <property type="entry name" value="BETA-1,4-GALACTOSYLTRANSFERASE"/>
    <property type="match status" value="1"/>
</dbReference>
<dbReference type="PRINTS" id="PR02050">
    <property type="entry name" value="B14GALTRFASE"/>
</dbReference>
<evidence type="ECO:0000256" key="5">
    <source>
        <dbReference type="ARBA" id="ARBA00022679"/>
    </source>
</evidence>
<reference evidence="14 15" key="1">
    <citation type="submission" date="2015-09" db="EMBL/GenBank/DDBJ databases">
        <title>Draft genome of the parasitic nematode Teladorsagia circumcincta isolate WARC Sus (inbred).</title>
        <authorList>
            <person name="Mitreva M."/>
        </authorList>
    </citation>
    <scope>NUCLEOTIDE SEQUENCE [LARGE SCALE GENOMIC DNA]</scope>
    <source>
        <strain evidence="14 15">S</strain>
    </source>
</reference>
<dbReference type="UniPathway" id="UPA00378"/>
<evidence type="ECO:0000256" key="11">
    <source>
        <dbReference type="RuleBase" id="RU368121"/>
    </source>
</evidence>
<dbReference type="EC" id="2.4.1.-" evidence="11"/>
<dbReference type="PANTHER" id="PTHR19300:SF30">
    <property type="entry name" value="BETA-1,4-GALACTOSYLTRANSFERASE 7"/>
    <property type="match status" value="1"/>
</dbReference>
<dbReference type="OrthoDB" id="6020664at2759"/>
<keyword evidence="4 11" id="KW-0328">Glycosyltransferase</keyword>
<protein>
    <recommendedName>
        <fullName evidence="11">Beta-1,4-N-acetylgalactosaminyltransferase</fullName>
        <ecNumber evidence="11">2.4.1.-</ecNumber>
    </recommendedName>
    <alternativeName>
        <fullName evidence="11">Beta-4-GalNAcT</fullName>
    </alternativeName>
</protein>
<accession>A0A2G9TYK2</accession>
<keyword evidence="7 11" id="KW-0735">Signal-anchor</keyword>
<comment type="similarity">
    <text evidence="3 11">Belongs to the glycosyltransferase 7 family.</text>
</comment>
<keyword evidence="8" id="KW-1133">Transmembrane helix</keyword>
<dbReference type="Gene3D" id="3.90.550.10">
    <property type="entry name" value="Spore Coat Polysaccharide Biosynthesis Protein SpsA, Chain A"/>
    <property type="match status" value="1"/>
</dbReference>
<keyword evidence="11" id="KW-0464">Manganese</keyword>
<evidence type="ECO:0000259" key="13">
    <source>
        <dbReference type="Pfam" id="PF13733"/>
    </source>
</evidence>
<dbReference type="Pfam" id="PF13733">
    <property type="entry name" value="Glyco_transf_7N"/>
    <property type="match status" value="1"/>
</dbReference>
<evidence type="ECO:0000256" key="6">
    <source>
        <dbReference type="ARBA" id="ARBA00022692"/>
    </source>
</evidence>
<evidence type="ECO:0000259" key="12">
    <source>
        <dbReference type="Pfam" id="PF02709"/>
    </source>
</evidence>
<keyword evidence="5 11" id="KW-0808">Transferase</keyword>
<dbReference type="Proteomes" id="UP000230423">
    <property type="component" value="Unassembled WGS sequence"/>
</dbReference>
<evidence type="ECO:0000256" key="4">
    <source>
        <dbReference type="ARBA" id="ARBA00022676"/>
    </source>
</evidence>
<dbReference type="SUPFAM" id="SSF53448">
    <property type="entry name" value="Nucleotide-diphospho-sugar transferases"/>
    <property type="match status" value="1"/>
</dbReference>
<keyword evidence="9" id="KW-0472">Membrane</keyword>
<dbReference type="GO" id="GO:0005794">
    <property type="term" value="C:Golgi apparatus"/>
    <property type="evidence" value="ECO:0007669"/>
    <property type="project" value="TreeGrafter"/>
</dbReference>
<dbReference type="GO" id="GO:0030166">
    <property type="term" value="P:proteoglycan biosynthetic process"/>
    <property type="evidence" value="ECO:0007669"/>
    <property type="project" value="TreeGrafter"/>
</dbReference>
<organism evidence="14 15">
    <name type="scientific">Teladorsagia circumcincta</name>
    <name type="common">Brown stomach worm</name>
    <name type="synonym">Ostertagia circumcincta</name>
    <dbReference type="NCBI Taxonomy" id="45464"/>
    <lineage>
        <taxon>Eukaryota</taxon>
        <taxon>Metazoa</taxon>
        <taxon>Ecdysozoa</taxon>
        <taxon>Nematoda</taxon>
        <taxon>Chromadorea</taxon>
        <taxon>Rhabditida</taxon>
        <taxon>Rhabditina</taxon>
        <taxon>Rhabditomorpha</taxon>
        <taxon>Strongyloidea</taxon>
        <taxon>Trichostrongylidae</taxon>
        <taxon>Teladorsagia</taxon>
    </lineage>
</organism>
<feature type="domain" description="Galactosyltransferase N-terminal" evidence="13">
    <location>
        <begin position="1"/>
        <end position="78"/>
    </location>
</feature>
<sequence length="338" mass="39983">PYRNREEELSEFAPHMTKFLRGQRVDHYLIVMNQTDEFRFNRASLINVGWFECDRLGCDYMVMHDVDLLPLNPEISYRFPGEGVVKHISAPQFHPKYNYTKFIGGVLMLTMNDYKALNGMSNKYWGWGLEDDEFYLRIKDGSLNLTRVANLSTNRSNTFRHIHGVERKRDYAVVTKEQKAMKRKRDRVSGLNSVRYNITARRTLSYGDATHIFEGSHLRARWPLKWQENNGLRFQEMDPENENPVKKIQKGVKMHQDCEKMKHKDWFCQAMRVRFNVLCFMQFACDQCEMTTPDDKSRKNVQEQRRETTLILNCNNFSLIRDNENGIDQPCEQNIAIN</sequence>
<dbReference type="GO" id="GO:0016020">
    <property type="term" value="C:membrane"/>
    <property type="evidence" value="ECO:0007669"/>
    <property type="project" value="UniProtKB-SubCell"/>
</dbReference>
<dbReference type="InterPro" id="IPR027791">
    <property type="entry name" value="Galactosyl_T_C"/>
</dbReference>
<evidence type="ECO:0000256" key="9">
    <source>
        <dbReference type="ARBA" id="ARBA00023136"/>
    </source>
</evidence>
<keyword evidence="6" id="KW-0812">Transmembrane</keyword>